<dbReference type="eggNOG" id="KOG0851">
    <property type="taxonomic scope" value="Eukaryota"/>
</dbReference>
<dbReference type="PANTHER" id="PTHR47165:SF4">
    <property type="entry name" value="OS03G0429900 PROTEIN"/>
    <property type="match status" value="1"/>
</dbReference>
<accession>R0HB92</accession>
<comment type="similarity">
    <text evidence="1">Belongs to the replication factor A protein 1 family.</text>
</comment>
<evidence type="ECO:0000259" key="6">
    <source>
        <dbReference type="Pfam" id="PF02721"/>
    </source>
</evidence>
<dbReference type="Gene3D" id="2.40.50.140">
    <property type="entry name" value="Nucleic acid-binding proteins"/>
    <property type="match status" value="3"/>
</dbReference>
<organism evidence="8 9">
    <name type="scientific">Capsella rubella</name>
    <dbReference type="NCBI Taxonomy" id="81985"/>
    <lineage>
        <taxon>Eukaryota</taxon>
        <taxon>Viridiplantae</taxon>
        <taxon>Streptophyta</taxon>
        <taxon>Embryophyta</taxon>
        <taxon>Tracheophyta</taxon>
        <taxon>Spermatophyta</taxon>
        <taxon>Magnoliopsida</taxon>
        <taxon>eudicotyledons</taxon>
        <taxon>Gunneridae</taxon>
        <taxon>Pentapetalae</taxon>
        <taxon>rosids</taxon>
        <taxon>malvids</taxon>
        <taxon>Brassicales</taxon>
        <taxon>Brassicaceae</taxon>
        <taxon>Camelineae</taxon>
        <taxon>Capsella</taxon>
    </lineage>
</organism>
<feature type="domain" description="Replication protein A 70 kDa DNA-binding subunit B/D first OB fold" evidence="6">
    <location>
        <begin position="5"/>
        <end position="101"/>
    </location>
</feature>
<dbReference type="STRING" id="81985.R0HB92"/>
<reference evidence="9" key="1">
    <citation type="journal article" date="2013" name="Nat. Genet.">
        <title>The Capsella rubella genome and the genomic consequences of rapid mating system evolution.</title>
        <authorList>
            <person name="Slotte T."/>
            <person name="Hazzouri K.M."/>
            <person name="Agren J.A."/>
            <person name="Koenig D."/>
            <person name="Maumus F."/>
            <person name="Guo Y.L."/>
            <person name="Steige K."/>
            <person name="Platts A.E."/>
            <person name="Escobar J.S."/>
            <person name="Newman L.K."/>
            <person name="Wang W."/>
            <person name="Mandakova T."/>
            <person name="Vello E."/>
            <person name="Smith L.M."/>
            <person name="Henz S.R."/>
            <person name="Steffen J."/>
            <person name="Takuno S."/>
            <person name="Brandvain Y."/>
            <person name="Coop G."/>
            <person name="Andolfatto P."/>
            <person name="Hu T.T."/>
            <person name="Blanchette M."/>
            <person name="Clark R.M."/>
            <person name="Quesneville H."/>
            <person name="Nordborg M."/>
            <person name="Gaut B.S."/>
            <person name="Lysak M.A."/>
            <person name="Jenkins J."/>
            <person name="Grimwood J."/>
            <person name="Chapman J."/>
            <person name="Prochnik S."/>
            <person name="Shu S."/>
            <person name="Rokhsar D."/>
            <person name="Schmutz J."/>
            <person name="Weigel D."/>
            <person name="Wright S.I."/>
        </authorList>
    </citation>
    <scope>NUCLEOTIDE SEQUENCE [LARGE SCALE GENOMIC DNA]</scope>
    <source>
        <strain evidence="9">cv. Monte Gargano</strain>
    </source>
</reference>
<name>R0HB92_9BRAS</name>
<evidence type="ECO:0000256" key="5">
    <source>
        <dbReference type="ARBA" id="ARBA00023125"/>
    </source>
</evidence>
<dbReference type="GO" id="GO:0008270">
    <property type="term" value="F:zinc ion binding"/>
    <property type="evidence" value="ECO:0007669"/>
    <property type="project" value="UniProtKB-KW"/>
</dbReference>
<dbReference type="CDD" id="cd04481">
    <property type="entry name" value="RPA1_DBD_B_like"/>
    <property type="match status" value="1"/>
</dbReference>
<keyword evidence="5" id="KW-0238">DNA-binding</keyword>
<keyword evidence="4" id="KW-0862">Zinc</keyword>
<dbReference type="CDD" id="cd04480">
    <property type="entry name" value="RPA1_DBD_A_like"/>
    <property type="match status" value="1"/>
</dbReference>
<keyword evidence="3" id="KW-0863">Zinc-finger</keyword>
<evidence type="ECO:0000313" key="8">
    <source>
        <dbReference type="EMBL" id="EOA22290.1"/>
    </source>
</evidence>
<dbReference type="SUPFAM" id="SSF50249">
    <property type="entry name" value="Nucleic acid-binding proteins"/>
    <property type="match status" value="3"/>
</dbReference>
<dbReference type="EMBL" id="KB870810">
    <property type="protein sequence ID" value="EOA22290.1"/>
    <property type="molecule type" value="Genomic_DNA"/>
</dbReference>
<keyword evidence="2" id="KW-0479">Metal-binding</keyword>
<dbReference type="AlphaFoldDB" id="R0HB92"/>
<feature type="domain" description="Replication factor A C-terminal" evidence="7">
    <location>
        <begin position="251"/>
        <end position="380"/>
    </location>
</feature>
<dbReference type="PANTHER" id="PTHR47165">
    <property type="entry name" value="OS03G0429900 PROTEIN"/>
    <property type="match status" value="1"/>
</dbReference>
<dbReference type="Pfam" id="PF02721">
    <property type="entry name" value="DUF223"/>
    <property type="match status" value="1"/>
</dbReference>
<dbReference type="InterPro" id="IPR012340">
    <property type="entry name" value="NA-bd_OB-fold"/>
</dbReference>
<evidence type="ECO:0000313" key="9">
    <source>
        <dbReference type="Proteomes" id="UP000029121"/>
    </source>
</evidence>
<dbReference type="InterPro" id="IPR003871">
    <property type="entry name" value="RFA1B/D_OB_1st"/>
</dbReference>
<protein>
    <recommendedName>
        <fullName evidence="10">Replication factor A C-terminal domain-containing protein</fullName>
    </recommendedName>
</protein>
<dbReference type="Pfam" id="PF08646">
    <property type="entry name" value="Rep_fac-A_C"/>
    <property type="match status" value="1"/>
</dbReference>
<feature type="non-terminal residue" evidence="8">
    <location>
        <position position="419"/>
    </location>
</feature>
<dbReference type="Proteomes" id="UP000029121">
    <property type="component" value="Unassembled WGS sequence"/>
</dbReference>
<evidence type="ECO:0000256" key="3">
    <source>
        <dbReference type="ARBA" id="ARBA00022771"/>
    </source>
</evidence>
<dbReference type="InterPro" id="IPR047192">
    <property type="entry name" value="Euk_RPA1_DBD_C"/>
</dbReference>
<dbReference type="InterPro" id="IPR013955">
    <property type="entry name" value="Rep_factor-A_C"/>
</dbReference>
<evidence type="ECO:0000256" key="2">
    <source>
        <dbReference type="ARBA" id="ARBA00022723"/>
    </source>
</evidence>
<evidence type="ECO:0000256" key="4">
    <source>
        <dbReference type="ARBA" id="ARBA00022833"/>
    </source>
</evidence>
<evidence type="ECO:0008006" key="10">
    <source>
        <dbReference type="Google" id="ProtNLM"/>
    </source>
</evidence>
<dbReference type="GO" id="GO:0003677">
    <property type="term" value="F:DNA binding"/>
    <property type="evidence" value="ECO:0007669"/>
    <property type="project" value="UniProtKB-KW"/>
</dbReference>
<gene>
    <name evidence="8" type="ORF">CARUB_v10002888mg</name>
</gene>
<dbReference type="CDD" id="cd04476">
    <property type="entry name" value="RPA1_DBD_C"/>
    <property type="match status" value="1"/>
</dbReference>
<sequence>MAASFAYLRDVRPYKTAWIVQIKVLHSWRQYTSMNGEALELIGCKIHVSVKKDLVNPYVNNLPVGDWRFIDDFHLTHAYGQFCPTNHLYKMAFINGTMVTLSDLVSDLNFLSLAKFSKIQSGDLNPFMLTDANNKPTMKIDFELRDEMDERMPCTLWGVFAAQVHRACVESNGIMVVCVLRFAKIKTYNGNKSISNLFDASQLHINPPSPEVDVFTQSLQEDGLTLIVREHVPRLAIAILIVEGKARLMYTIYALDTDWAWYYFSCCNCNKKVTPILLESDVGKGTNAKPKFWCDVCRIVVTRVVAKYMLYAKVMDPTGETKCLLFDSIVQDIIGAPAATVLDGSLHEIENPKDVPVQIKGFVGKTYVFLLTMGKENIWGGKDTYKLSKVLQKNGLPTEEMSEESLDMVNPATIVSGDH</sequence>
<evidence type="ECO:0000256" key="1">
    <source>
        <dbReference type="ARBA" id="ARBA00005690"/>
    </source>
</evidence>
<keyword evidence="9" id="KW-1185">Reference proteome</keyword>
<proteinExistence type="inferred from homology"/>
<evidence type="ECO:0000259" key="7">
    <source>
        <dbReference type="Pfam" id="PF08646"/>
    </source>
</evidence>